<dbReference type="Proteomes" id="UP000198565">
    <property type="component" value="Unassembled WGS sequence"/>
</dbReference>
<dbReference type="AlphaFoldDB" id="A0A1I4JZ45"/>
<reference evidence="2" key="1">
    <citation type="submission" date="2016-10" db="EMBL/GenBank/DDBJ databases">
        <authorList>
            <person name="Varghese N."/>
            <person name="Submissions S."/>
        </authorList>
    </citation>
    <scope>NUCLEOTIDE SEQUENCE [LARGE SCALE GENOMIC DNA]</scope>
    <source>
        <strain evidence="2">CGMCC 1.4250</strain>
    </source>
</reference>
<sequence length="59" mass="6734">MYILELDFVDAIQKCNEYPYKQPTSSLYGHLYTSLRAKQLTLINYSIICSSLGNLVNVS</sequence>
<evidence type="ECO:0000313" key="1">
    <source>
        <dbReference type="EMBL" id="SFL71684.1"/>
    </source>
</evidence>
<gene>
    <name evidence="1" type="ORF">SAMN04487943_103257</name>
</gene>
<keyword evidence="2" id="KW-1185">Reference proteome</keyword>
<organism evidence="1 2">
    <name type="scientific">Gracilibacillus orientalis</name>
    <dbReference type="NCBI Taxonomy" id="334253"/>
    <lineage>
        <taxon>Bacteria</taxon>
        <taxon>Bacillati</taxon>
        <taxon>Bacillota</taxon>
        <taxon>Bacilli</taxon>
        <taxon>Bacillales</taxon>
        <taxon>Bacillaceae</taxon>
        <taxon>Gracilibacillus</taxon>
    </lineage>
</organism>
<proteinExistence type="predicted"/>
<name>A0A1I4JZ45_9BACI</name>
<protein>
    <submittedName>
        <fullName evidence="1">Uncharacterized protein</fullName>
    </submittedName>
</protein>
<dbReference type="EMBL" id="FOTR01000003">
    <property type="protein sequence ID" value="SFL71684.1"/>
    <property type="molecule type" value="Genomic_DNA"/>
</dbReference>
<evidence type="ECO:0000313" key="2">
    <source>
        <dbReference type="Proteomes" id="UP000198565"/>
    </source>
</evidence>
<accession>A0A1I4JZ45</accession>